<proteinExistence type="predicted"/>
<evidence type="ECO:0000259" key="2">
    <source>
        <dbReference type="Pfam" id="PF13635"/>
    </source>
</evidence>
<feature type="domain" description="DUF4143" evidence="2">
    <location>
        <begin position="233"/>
        <end position="396"/>
    </location>
</feature>
<sequence>MEQLFKRKIYSRILDWKRSEGKSALLIEGARRVGKSTIVKEFAKREYKSFILIDFSNASKEIQELFDDVSDLNFFFLRLQALSGVSLYQRESLIVFDEVQFAPRARQAIKHLVADGRYDYIETGSLISIRKNVKDILIPSEEHRIQMNPMDFEEFQWALGFENIGDLMREFIARRHPLGNATHRKMMRDFRLYMLVGGMPQAVETYIESNDFRRVDDVKRTIVSLYNDDFMKIDPSGRISRLFNAIPSQLYANASRYMPHSVVEGDSGFIMTAMSELMESRTINIAWHATDPGPMMSANYDAGRFKLFTADTGLFVTLAFMDDSYMSNNLYRKLLSDKLETNLGYVYENAVSQILVAQGKKIFYYTFDNPNKTGKYEIDFLVQDHGKVDPIEVKSSGYNQHKSLDAFCARYSSRIHQAYCVTPKDRTNDSQIINLPFYLLPFLFD</sequence>
<dbReference type="SUPFAM" id="SSF52540">
    <property type="entry name" value="P-loop containing nucleoside triphosphate hydrolases"/>
    <property type="match status" value="1"/>
</dbReference>
<evidence type="ECO:0000259" key="1">
    <source>
        <dbReference type="Pfam" id="PF13173"/>
    </source>
</evidence>
<accession>A0A8S5Q0B2</accession>
<name>A0A8S5Q0B2_9CAUD</name>
<dbReference type="Pfam" id="PF13635">
    <property type="entry name" value="DUF4143"/>
    <property type="match status" value="1"/>
</dbReference>
<dbReference type="Gene3D" id="3.40.50.300">
    <property type="entry name" value="P-loop containing nucleotide triphosphate hydrolases"/>
    <property type="match status" value="1"/>
</dbReference>
<evidence type="ECO:0000313" key="3">
    <source>
        <dbReference type="EMBL" id="DAE12602.1"/>
    </source>
</evidence>
<dbReference type="PANTHER" id="PTHR33295">
    <property type="entry name" value="ATPASE"/>
    <property type="match status" value="1"/>
</dbReference>
<dbReference type="InterPro" id="IPR025420">
    <property type="entry name" value="DUF4143"/>
</dbReference>
<reference evidence="3" key="1">
    <citation type="journal article" date="2021" name="Proc. Natl. Acad. Sci. U.S.A.">
        <title>A Catalog of Tens of Thousands of Viruses from Human Metagenomes Reveals Hidden Associations with Chronic Diseases.</title>
        <authorList>
            <person name="Tisza M.J."/>
            <person name="Buck C.B."/>
        </authorList>
    </citation>
    <scope>NUCLEOTIDE SEQUENCE</scope>
    <source>
        <strain evidence="3">CtOCb13</strain>
    </source>
</reference>
<dbReference type="Pfam" id="PF13173">
    <property type="entry name" value="AAA_14"/>
    <property type="match status" value="1"/>
</dbReference>
<feature type="domain" description="AAA" evidence="1">
    <location>
        <begin position="23"/>
        <end position="155"/>
    </location>
</feature>
<dbReference type="EMBL" id="BK015555">
    <property type="protein sequence ID" value="DAE12602.1"/>
    <property type="molecule type" value="Genomic_DNA"/>
</dbReference>
<dbReference type="PANTHER" id="PTHR33295:SF7">
    <property type="entry name" value="ATPASE"/>
    <property type="match status" value="1"/>
</dbReference>
<dbReference type="InterPro" id="IPR041682">
    <property type="entry name" value="AAA_14"/>
</dbReference>
<organism evidence="3">
    <name type="scientific">Siphoviridae sp. ctOCb13</name>
    <dbReference type="NCBI Taxonomy" id="2825477"/>
    <lineage>
        <taxon>Viruses</taxon>
        <taxon>Duplodnaviria</taxon>
        <taxon>Heunggongvirae</taxon>
        <taxon>Uroviricota</taxon>
        <taxon>Caudoviricetes</taxon>
    </lineage>
</organism>
<dbReference type="InterPro" id="IPR027417">
    <property type="entry name" value="P-loop_NTPase"/>
</dbReference>
<protein>
    <submittedName>
        <fullName evidence="3">AAA domain protein</fullName>
    </submittedName>
</protein>